<sequence length="268" mass="29966">MPVGLIYKFWQSVSVRKYFYSSFFLFLSSMAEALLGTAGSFLHDYMQPSVTVGKPIYRWYEAGTLSASLAKGEEVLGLGLHLLYEHRKAIDKKPLRELLAIYDEHMATRDVLKQDLDQINCLPFYSRIIQDVKKRSSGATFLTEAVRFHVDAVSTSNKGARNKFDHSLESLELAIPNHQERKQMLKALMSKPCLLKLLSVIHEAMDEAEEERQIEPSAGDETTGPAIRFQRADGRPDILDAVEIPLASTMGEGSTKERAATPVASGSR</sequence>
<feature type="region of interest" description="Disordered" evidence="1">
    <location>
        <begin position="209"/>
        <end position="233"/>
    </location>
</feature>
<keyword evidence="3" id="KW-1185">Reference proteome</keyword>
<evidence type="ECO:0000313" key="3">
    <source>
        <dbReference type="Proteomes" id="UP001385951"/>
    </source>
</evidence>
<feature type="region of interest" description="Disordered" evidence="1">
    <location>
        <begin position="246"/>
        <end position="268"/>
    </location>
</feature>
<dbReference type="EMBL" id="JASBNA010000012">
    <property type="protein sequence ID" value="KAK7687645.1"/>
    <property type="molecule type" value="Genomic_DNA"/>
</dbReference>
<evidence type="ECO:0000256" key="1">
    <source>
        <dbReference type="SAM" id="MobiDB-lite"/>
    </source>
</evidence>
<gene>
    <name evidence="2" type="ORF">QCA50_008860</name>
</gene>
<accession>A0AAW0G2B7</accession>
<comment type="caution">
    <text evidence="2">The sequence shown here is derived from an EMBL/GenBank/DDBJ whole genome shotgun (WGS) entry which is preliminary data.</text>
</comment>
<evidence type="ECO:0000313" key="2">
    <source>
        <dbReference type="EMBL" id="KAK7687645.1"/>
    </source>
</evidence>
<dbReference type="AlphaFoldDB" id="A0AAW0G2B7"/>
<proteinExistence type="predicted"/>
<reference evidence="2 3" key="1">
    <citation type="submission" date="2022-09" db="EMBL/GenBank/DDBJ databases">
        <authorList>
            <person name="Palmer J.M."/>
        </authorList>
    </citation>
    <scope>NUCLEOTIDE SEQUENCE [LARGE SCALE GENOMIC DNA]</scope>
    <source>
        <strain evidence="2 3">DSM 7382</strain>
    </source>
</reference>
<name>A0AAW0G2B7_9APHY</name>
<protein>
    <submittedName>
        <fullName evidence="2">Uncharacterized protein</fullName>
    </submittedName>
</protein>
<organism evidence="2 3">
    <name type="scientific">Cerrena zonata</name>
    <dbReference type="NCBI Taxonomy" id="2478898"/>
    <lineage>
        <taxon>Eukaryota</taxon>
        <taxon>Fungi</taxon>
        <taxon>Dikarya</taxon>
        <taxon>Basidiomycota</taxon>
        <taxon>Agaricomycotina</taxon>
        <taxon>Agaricomycetes</taxon>
        <taxon>Polyporales</taxon>
        <taxon>Cerrenaceae</taxon>
        <taxon>Cerrena</taxon>
    </lineage>
</organism>
<dbReference type="Proteomes" id="UP001385951">
    <property type="component" value="Unassembled WGS sequence"/>
</dbReference>